<dbReference type="Pfam" id="PF07690">
    <property type="entry name" value="MFS_1"/>
    <property type="match status" value="1"/>
</dbReference>
<protein>
    <recommendedName>
        <fullName evidence="9">Major facilitator superfamily (MFS) profile domain-containing protein</fullName>
    </recommendedName>
</protein>
<proteinExistence type="inferred from homology"/>
<keyword evidence="6 8" id="KW-1133">Transmembrane helix</keyword>
<keyword evidence="3" id="KW-0813">Transport</keyword>
<comment type="subcellular location">
    <subcellularLocation>
        <location evidence="1">Membrane</location>
        <topology evidence="1">Multi-pass membrane protein</topology>
    </subcellularLocation>
</comment>
<dbReference type="GO" id="GO:0042910">
    <property type="term" value="F:xenobiotic transmembrane transporter activity"/>
    <property type="evidence" value="ECO:0007669"/>
    <property type="project" value="InterPro"/>
</dbReference>
<comment type="similarity">
    <text evidence="2">Belongs to the major facilitator superfamily. Vesicular transporter family.</text>
</comment>
<keyword evidence="5" id="KW-0532">Neurotransmitter transport</keyword>
<dbReference type="EMBL" id="HACA01008012">
    <property type="protein sequence ID" value="CDW25373.1"/>
    <property type="molecule type" value="Transcribed_RNA"/>
</dbReference>
<feature type="transmembrane region" description="Helical" evidence="8">
    <location>
        <begin position="26"/>
        <end position="49"/>
    </location>
</feature>
<feature type="transmembrane region" description="Helical" evidence="8">
    <location>
        <begin position="306"/>
        <end position="324"/>
    </location>
</feature>
<sequence length="538" mass="58902">MGKIGDYVSRTRIGAYFHNARESRKLILLIVAIALLLDNMLLTTVVPIIPEFLYEIRHRHPYLTPTPEPPPTTVNSVLDYDVYYGGGDPSIFVDTLTQSSIPYLNESYAGEERRRQQNVSEMSEKERVALEKEIKHKDLVEENVEVGVMFASKAVVQLIANPFVGPLTNRIGYSIPMFAGFVIMFFSTIVFAFSRSYVILFFARALQGIGSSCSSVSGMGMLAERFPDDKERGNAMGIALGGLALGVLIGPPFGGIMYQFVGKTAPFLVLAMLALLDGCLQLLVLKPTITRTEEEAPSLKALIMDPYIIIAAGAITFANMGIAMLEPSLPIFMMDKMDSQKWEIGAAFLPASISYLIGTNIFGPLGHRMGRWKASFVGLIVIGFALFLVPFATVPGHLVIPMGAIGFGIGMVDSSMMPELGFLVDIRHSSVYGGVYAIGDIAFCLGYAVGPALSGSIVREYGFKAMLFGIGLLCFIYGPFLFLLKDPPPRSEQEKWESTQLMCGETKTTVKYANFDDELIGTSIEISGRKRTEEPLTK</sequence>
<evidence type="ECO:0000256" key="6">
    <source>
        <dbReference type="ARBA" id="ARBA00022989"/>
    </source>
</evidence>
<dbReference type="PROSITE" id="PS50850">
    <property type="entry name" value="MFS"/>
    <property type="match status" value="1"/>
</dbReference>
<evidence type="ECO:0000256" key="4">
    <source>
        <dbReference type="ARBA" id="ARBA00022692"/>
    </source>
</evidence>
<dbReference type="PANTHER" id="PTHR23506">
    <property type="entry name" value="GH10249P"/>
    <property type="match status" value="1"/>
</dbReference>
<dbReference type="GO" id="GO:0005335">
    <property type="term" value="F:serotonin:sodium:chloride symporter activity"/>
    <property type="evidence" value="ECO:0007669"/>
    <property type="project" value="TreeGrafter"/>
</dbReference>
<dbReference type="OrthoDB" id="5086884at2759"/>
<feature type="transmembrane region" description="Helical" evidence="8">
    <location>
        <begin position="267"/>
        <end position="285"/>
    </location>
</feature>
<dbReference type="InterPro" id="IPR050930">
    <property type="entry name" value="MFS_Vesicular_Transporter"/>
</dbReference>
<evidence type="ECO:0000256" key="7">
    <source>
        <dbReference type="ARBA" id="ARBA00023136"/>
    </source>
</evidence>
<name>A0A0K2TH73_LEPSM</name>
<feature type="transmembrane region" description="Helical" evidence="8">
    <location>
        <begin position="344"/>
        <end position="362"/>
    </location>
</feature>
<feature type="transmembrane region" description="Helical" evidence="8">
    <location>
        <begin position="235"/>
        <end position="261"/>
    </location>
</feature>
<evidence type="ECO:0000259" key="9">
    <source>
        <dbReference type="PROSITE" id="PS50850"/>
    </source>
</evidence>
<evidence type="ECO:0000256" key="2">
    <source>
        <dbReference type="ARBA" id="ARBA00006829"/>
    </source>
</evidence>
<dbReference type="GO" id="GO:0043195">
    <property type="term" value="C:terminal bouton"/>
    <property type="evidence" value="ECO:0007669"/>
    <property type="project" value="TreeGrafter"/>
</dbReference>
<dbReference type="SUPFAM" id="SSF103473">
    <property type="entry name" value="MFS general substrate transporter"/>
    <property type="match status" value="1"/>
</dbReference>
<feature type="transmembrane region" description="Helical" evidence="8">
    <location>
        <begin position="171"/>
        <end position="193"/>
    </location>
</feature>
<keyword evidence="7 8" id="KW-0472">Membrane</keyword>
<evidence type="ECO:0000256" key="3">
    <source>
        <dbReference type="ARBA" id="ARBA00022448"/>
    </source>
</evidence>
<dbReference type="Gene3D" id="1.20.1250.20">
    <property type="entry name" value="MFS general substrate transporter like domains"/>
    <property type="match status" value="2"/>
</dbReference>
<evidence type="ECO:0000313" key="10">
    <source>
        <dbReference type="EMBL" id="CDW25373.1"/>
    </source>
</evidence>
<evidence type="ECO:0000256" key="5">
    <source>
        <dbReference type="ARBA" id="ARBA00022775"/>
    </source>
</evidence>
<keyword evidence="4 8" id="KW-0812">Transmembrane</keyword>
<dbReference type="GO" id="GO:0030672">
    <property type="term" value="C:synaptic vesicle membrane"/>
    <property type="evidence" value="ECO:0007669"/>
    <property type="project" value="TreeGrafter"/>
</dbReference>
<dbReference type="FunFam" id="1.20.1250.20:FF:000145">
    <property type="entry name" value="Chromaffin granule amine transporter"/>
    <property type="match status" value="1"/>
</dbReference>
<dbReference type="InterPro" id="IPR020846">
    <property type="entry name" value="MFS_dom"/>
</dbReference>
<dbReference type="CDD" id="cd17384">
    <property type="entry name" value="MFS_SLC18A1_2_VAT1_2"/>
    <property type="match status" value="1"/>
</dbReference>
<dbReference type="InterPro" id="IPR011701">
    <property type="entry name" value="MFS"/>
</dbReference>
<feature type="transmembrane region" description="Helical" evidence="8">
    <location>
        <begin position="461"/>
        <end position="484"/>
    </location>
</feature>
<dbReference type="NCBIfam" id="TIGR00880">
    <property type="entry name" value="2_A_01_02"/>
    <property type="match status" value="1"/>
</dbReference>
<feature type="domain" description="Major facilitator superfamily (MFS) profile" evidence="9">
    <location>
        <begin position="27"/>
        <end position="489"/>
    </location>
</feature>
<dbReference type="GO" id="GO:0015842">
    <property type="term" value="P:aminergic neurotransmitter loading into synaptic vesicle"/>
    <property type="evidence" value="ECO:0007669"/>
    <property type="project" value="TreeGrafter"/>
</dbReference>
<feature type="transmembrane region" description="Helical" evidence="8">
    <location>
        <begin position="398"/>
        <end position="417"/>
    </location>
</feature>
<accession>A0A0K2TH73</accession>
<feature type="transmembrane region" description="Helical" evidence="8">
    <location>
        <begin position="429"/>
        <end position="449"/>
    </location>
</feature>
<dbReference type="PANTHER" id="PTHR23506:SF23">
    <property type="entry name" value="GH10249P"/>
    <property type="match status" value="1"/>
</dbReference>
<evidence type="ECO:0000256" key="8">
    <source>
        <dbReference type="SAM" id="Phobius"/>
    </source>
</evidence>
<dbReference type="InterPro" id="IPR001958">
    <property type="entry name" value="Tet-R_TetA/multi-R_MdtG-like"/>
</dbReference>
<dbReference type="InterPro" id="IPR036259">
    <property type="entry name" value="MFS_trans_sf"/>
</dbReference>
<reference evidence="10" key="1">
    <citation type="submission" date="2014-05" db="EMBL/GenBank/DDBJ databases">
        <authorList>
            <person name="Chronopoulou M."/>
        </authorList>
    </citation>
    <scope>NUCLEOTIDE SEQUENCE</scope>
    <source>
        <tissue evidence="10">Whole organism</tissue>
    </source>
</reference>
<evidence type="ECO:0000256" key="1">
    <source>
        <dbReference type="ARBA" id="ARBA00004141"/>
    </source>
</evidence>
<organism evidence="10">
    <name type="scientific">Lepeophtheirus salmonis</name>
    <name type="common">Salmon louse</name>
    <name type="synonym">Caligus salmonis</name>
    <dbReference type="NCBI Taxonomy" id="72036"/>
    <lineage>
        <taxon>Eukaryota</taxon>
        <taxon>Metazoa</taxon>
        <taxon>Ecdysozoa</taxon>
        <taxon>Arthropoda</taxon>
        <taxon>Crustacea</taxon>
        <taxon>Multicrustacea</taxon>
        <taxon>Hexanauplia</taxon>
        <taxon>Copepoda</taxon>
        <taxon>Siphonostomatoida</taxon>
        <taxon>Caligidae</taxon>
        <taxon>Lepeophtheirus</taxon>
    </lineage>
</organism>
<feature type="transmembrane region" description="Helical" evidence="8">
    <location>
        <begin position="374"/>
        <end position="392"/>
    </location>
</feature>
<dbReference type="AlphaFoldDB" id="A0A0K2TH73"/>